<reference evidence="1 2" key="1">
    <citation type="submission" date="2016-10" db="EMBL/GenBank/DDBJ databases">
        <authorList>
            <person name="Varghese N."/>
            <person name="Submissions S."/>
        </authorList>
    </citation>
    <scope>NUCLEOTIDE SEQUENCE [LARGE SCALE GENOMIC DNA]</scope>
    <source>
        <strain evidence="1 2">BS2976</strain>
    </source>
</reference>
<accession>A0ABY0TSK0</accession>
<keyword evidence="2" id="KW-1185">Reference proteome</keyword>
<organism evidence="1 2">
    <name type="scientific">Pseudomonas grimontii</name>
    <dbReference type="NCBI Taxonomy" id="129847"/>
    <lineage>
        <taxon>Bacteria</taxon>
        <taxon>Pseudomonadati</taxon>
        <taxon>Pseudomonadota</taxon>
        <taxon>Gammaproteobacteria</taxon>
        <taxon>Pseudomonadales</taxon>
        <taxon>Pseudomonadaceae</taxon>
        <taxon>Pseudomonas</taxon>
    </lineage>
</organism>
<dbReference type="EMBL" id="FNKM01000002">
    <property type="protein sequence ID" value="SDR32608.1"/>
    <property type="molecule type" value="Genomic_DNA"/>
</dbReference>
<name>A0ABY0TSK0_9PSED</name>
<evidence type="ECO:0000313" key="1">
    <source>
        <dbReference type="EMBL" id="SDR32608.1"/>
    </source>
</evidence>
<evidence type="ECO:0000313" key="2">
    <source>
        <dbReference type="Proteomes" id="UP000198740"/>
    </source>
</evidence>
<sequence>MVFLFLGGMHQGNESRVRLRFPYQAADVSSSNE</sequence>
<comment type="caution">
    <text evidence="1">The sequence shown here is derived from an EMBL/GenBank/DDBJ whole genome shotgun (WGS) entry which is preliminary data.</text>
</comment>
<proteinExistence type="predicted"/>
<protein>
    <submittedName>
        <fullName evidence="1">Uncharacterized protein</fullName>
    </submittedName>
</protein>
<dbReference type="Proteomes" id="UP000198740">
    <property type="component" value="Unassembled WGS sequence"/>
</dbReference>
<gene>
    <name evidence="1" type="ORF">SAMN04490186_5151</name>
</gene>